<dbReference type="Proteomes" id="UP000032534">
    <property type="component" value="Unassembled WGS sequence"/>
</dbReference>
<protein>
    <submittedName>
        <fullName evidence="2">DNA polymerase III subunit gamma/tau</fullName>
    </submittedName>
</protein>
<dbReference type="EMBL" id="JTHP01000003">
    <property type="protein sequence ID" value="KJD47071.1"/>
    <property type="molecule type" value="Genomic_DNA"/>
</dbReference>
<dbReference type="OrthoDB" id="2609162at2"/>
<evidence type="ECO:0000313" key="3">
    <source>
        <dbReference type="Proteomes" id="UP000032534"/>
    </source>
</evidence>
<evidence type="ECO:0000256" key="1">
    <source>
        <dbReference type="SAM" id="MobiDB-lite"/>
    </source>
</evidence>
<accession>A0A0D7X6Q0</accession>
<evidence type="ECO:0000313" key="2">
    <source>
        <dbReference type="EMBL" id="KJD47071.1"/>
    </source>
</evidence>
<dbReference type="AlphaFoldDB" id="A0A0D7X6Q0"/>
<sequence>MNEREFTVPSKNEPSKSDAVVESTKKVLTEEEAQIKEKAFFEEDEKVRLRDGKTYYLPPLGLKDARKLIKKLNAIDSGFIIANLIPDDPEGADRYHELIDVLMMGFKPYYSWMTPEHLEEYVDLETAKQIIDAMIGLNGIKKSM</sequence>
<organism evidence="2 3">
    <name type="scientific">Paenibacillus terrae</name>
    <dbReference type="NCBI Taxonomy" id="159743"/>
    <lineage>
        <taxon>Bacteria</taxon>
        <taxon>Bacillati</taxon>
        <taxon>Bacillota</taxon>
        <taxon>Bacilli</taxon>
        <taxon>Bacillales</taxon>
        <taxon>Paenibacillaceae</taxon>
        <taxon>Paenibacillus</taxon>
    </lineage>
</organism>
<comment type="caution">
    <text evidence="2">The sequence shown here is derived from an EMBL/GenBank/DDBJ whole genome shotgun (WGS) entry which is preliminary data.</text>
</comment>
<feature type="region of interest" description="Disordered" evidence="1">
    <location>
        <begin position="1"/>
        <end position="22"/>
    </location>
</feature>
<gene>
    <name evidence="2" type="ORF">QD47_02655</name>
</gene>
<reference evidence="2 3" key="1">
    <citation type="submission" date="2014-11" db="EMBL/GenBank/DDBJ databases">
        <title>Draft Genome Sequences of Paenibacillus polymyxa NRRL B-30509 and Paenibacillus terrae NRRL B-30644, Strains from a Poultry Environment that Produce Tridecaptin A and Paenicidins.</title>
        <authorList>
            <person name="van Belkum M.J."/>
            <person name="Lohans C.T."/>
            <person name="Vederas J.C."/>
        </authorList>
    </citation>
    <scope>NUCLEOTIDE SEQUENCE [LARGE SCALE GENOMIC DNA]</scope>
    <source>
        <strain evidence="2 3">NRRL B-30644</strain>
    </source>
</reference>
<dbReference type="PATRIC" id="fig|159743.3.peg.569"/>
<name>A0A0D7X6Q0_9BACL</name>
<keyword evidence="3" id="KW-1185">Reference proteome</keyword>
<dbReference type="RefSeq" id="WP_044644660.1">
    <property type="nucleotide sequence ID" value="NZ_JTHP01000003.1"/>
</dbReference>
<proteinExistence type="predicted"/>